<feature type="transmembrane region" description="Helical" evidence="1">
    <location>
        <begin position="131"/>
        <end position="150"/>
    </location>
</feature>
<feature type="transmembrane region" description="Helical" evidence="1">
    <location>
        <begin position="40"/>
        <end position="60"/>
    </location>
</feature>
<evidence type="ECO:0000313" key="3">
    <source>
        <dbReference type="Proteomes" id="UP000001964"/>
    </source>
</evidence>
<gene>
    <name evidence="2" type="ordered locus">Mmar10_2346</name>
</gene>
<dbReference type="eggNOG" id="COG3932">
    <property type="taxonomic scope" value="Bacteria"/>
</dbReference>
<dbReference type="PANTHER" id="PTHR41795">
    <property type="entry name" value="EXOPOLYSACCHARIDE SYNTHESIS PROTEIN"/>
    <property type="match status" value="1"/>
</dbReference>
<dbReference type="PIRSF" id="PIRSF033239">
    <property type="entry name" value="ExoD"/>
    <property type="match status" value="1"/>
</dbReference>
<proteinExistence type="predicted"/>
<dbReference type="Proteomes" id="UP000001964">
    <property type="component" value="Chromosome"/>
</dbReference>
<evidence type="ECO:0000313" key="2">
    <source>
        <dbReference type="EMBL" id="ABI66638.1"/>
    </source>
</evidence>
<keyword evidence="1" id="KW-1133">Transmembrane helix</keyword>
<dbReference type="STRING" id="394221.Mmar10_2346"/>
<evidence type="ECO:0000256" key="1">
    <source>
        <dbReference type="SAM" id="Phobius"/>
    </source>
</evidence>
<dbReference type="EMBL" id="CP000449">
    <property type="protein sequence ID" value="ABI66638.1"/>
    <property type="molecule type" value="Genomic_DNA"/>
</dbReference>
<dbReference type="PANTHER" id="PTHR41795:SF1">
    <property type="entry name" value="EXOPOLYSACCHARIDE SYNTHESIS PROTEIN"/>
    <property type="match status" value="1"/>
</dbReference>
<sequence length="210" mass="22305">MMTDTTSPHGLIGTLEQIAGTAPDDGLSLGEFVDALGERAFGVILFAMALPVCIPFLYGVPQVMALPMMALSAQMAMGRPEPWLPSGFKARRIEKAGLTRMARGGRKWFGWLEALARPRLTGLSGETAERIVGSIFVLFCASILVPLPLTNSTPGIALVIASLGLLTRDGLLVLAGLILGIAWIALLVTLFLVFGTAAVDVLKDFIRSLI</sequence>
<dbReference type="HOGENOM" id="CLU_093444_0_2_5"/>
<dbReference type="KEGG" id="mmr:Mmar10_2346"/>
<feature type="transmembrane region" description="Helical" evidence="1">
    <location>
        <begin position="170"/>
        <end position="199"/>
    </location>
</feature>
<organism evidence="2 3">
    <name type="scientific">Maricaulis maris (strain MCS10)</name>
    <name type="common">Caulobacter maris</name>
    <dbReference type="NCBI Taxonomy" id="394221"/>
    <lineage>
        <taxon>Bacteria</taxon>
        <taxon>Pseudomonadati</taxon>
        <taxon>Pseudomonadota</taxon>
        <taxon>Alphaproteobacteria</taxon>
        <taxon>Maricaulales</taxon>
        <taxon>Maricaulaceae</taxon>
        <taxon>Maricaulis</taxon>
    </lineage>
</organism>
<keyword evidence="3" id="KW-1185">Reference proteome</keyword>
<keyword evidence="1" id="KW-0812">Transmembrane</keyword>
<name>Q0AM55_MARMM</name>
<dbReference type="AlphaFoldDB" id="Q0AM55"/>
<accession>Q0AM55</accession>
<keyword evidence="1" id="KW-0472">Membrane</keyword>
<dbReference type="Pfam" id="PF06055">
    <property type="entry name" value="ExoD"/>
    <property type="match status" value="1"/>
</dbReference>
<dbReference type="InterPro" id="IPR010331">
    <property type="entry name" value="ExoD"/>
</dbReference>
<protein>
    <submittedName>
        <fullName evidence="2">Exopolysaccharide synthesis, ExoD</fullName>
    </submittedName>
</protein>
<reference evidence="2 3" key="1">
    <citation type="submission" date="2006-08" db="EMBL/GenBank/DDBJ databases">
        <title>Complete sequence of Maricaulis maris MCS10.</title>
        <authorList>
            <consortium name="US DOE Joint Genome Institute"/>
            <person name="Copeland A."/>
            <person name="Lucas S."/>
            <person name="Lapidus A."/>
            <person name="Barry K."/>
            <person name="Detter J.C."/>
            <person name="Glavina del Rio T."/>
            <person name="Hammon N."/>
            <person name="Israni S."/>
            <person name="Dalin E."/>
            <person name="Tice H."/>
            <person name="Pitluck S."/>
            <person name="Saunders E."/>
            <person name="Brettin T."/>
            <person name="Bruce D."/>
            <person name="Han C."/>
            <person name="Tapia R."/>
            <person name="Gilna P."/>
            <person name="Schmutz J."/>
            <person name="Larimer F."/>
            <person name="Land M."/>
            <person name="Hauser L."/>
            <person name="Kyrpides N."/>
            <person name="Mikhailova N."/>
            <person name="Viollier P."/>
            <person name="Stephens C."/>
            <person name="Richardson P."/>
        </authorList>
    </citation>
    <scope>NUCLEOTIDE SEQUENCE [LARGE SCALE GENOMIC DNA]</scope>
    <source>
        <strain evidence="2 3">MCS10</strain>
    </source>
</reference>